<dbReference type="InterPro" id="IPR007730">
    <property type="entry name" value="SPOR-like_dom"/>
</dbReference>
<evidence type="ECO:0000313" key="5">
    <source>
        <dbReference type="Proteomes" id="UP001302349"/>
    </source>
</evidence>
<protein>
    <submittedName>
        <fullName evidence="4">SPOR domain-containing protein</fullName>
    </submittedName>
</protein>
<feature type="region of interest" description="Disordered" evidence="1">
    <location>
        <begin position="154"/>
        <end position="173"/>
    </location>
</feature>
<accession>A0ABZ0IW36</accession>
<dbReference type="Gene3D" id="3.30.70.1070">
    <property type="entry name" value="Sporulation related repeat"/>
    <property type="match status" value="1"/>
</dbReference>
<dbReference type="SUPFAM" id="SSF110997">
    <property type="entry name" value="Sporulation related repeat"/>
    <property type="match status" value="1"/>
</dbReference>
<keyword evidence="5" id="KW-1185">Reference proteome</keyword>
<dbReference type="RefSeq" id="WP_317491878.1">
    <property type="nucleotide sequence ID" value="NZ_CP136051.1"/>
</dbReference>
<dbReference type="InterPro" id="IPR036680">
    <property type="entry name" value="SPOR-like_sf"/>
</dbReference>
<dbReference type="PROSITE" id="PS51724">
    <property type="entry name" value="SPOR"/>
    <property type="match status" value="1"/>
</dbReference>
<feature type="region of interest" description="Disordered" evidence="1">
    <location>
        <begin position="1"/>
        <end position="108"/>
    </location>
</feature>
<proteinExistence type="predicted"/>
<feature type="compositionally biased region" description="Acidic residues" evidence="1">
    <location>
        <begin position="20"/>
        <end position="47"/>
    </location>
</feature>
<evidence type="ECO:0000256" key="1">
    <source>
        <dbReference type="SAM" id="MobiDB-lite"/>
    </source>
</evidence>
<evidence type="ECO:0000256" key="2">
    <source>
        <dbReference type="SAM" id="Phobius"/>
    </source>
</evidence>
<keyword evidence="2" id="KW-0812">Transmembrane</keyword>
<feature type="domain" description="SPOR" evidence="3">
    <location>
        <begin position="191"/>
        <end position="269"/>
    </location>
</feature>
<dbReference type="Pfam" id="PF05036">
    <property type="entry name" value="SPOR"/>
    <property type="match status" value="1"/>
</dbReference>
<dbReference type="EMBL" id="CP136051">
    <property type="protein sequence ID" value="WOK09258.1"/>
    <property type="molecule type" value="Genomic_DNA"/>
</dbReference>
<evidence type="ECO:0000313" key="4">
    <source>
        <dbReference type="EMBL" id="WOK09258.1"/>
    </source>
</evidence>
<keyword evidence="2" id="KW-0472">Membrane</keyword>
<evidence type="ECO:0000259" key="3">
    <source>
        <dbReference type="PROSITE" id="PS51724"/>
    </source>
</evidence>
<gene>
    <name evidence="4" type="ORF">RT717_11475</name>
</gene>
<reference evidence="4 5" key="1">
    <citation type="journal article" date="2023" name="Microbiol. Resour. Announc.">
        <title>Complete Genome Sequence of Imperialibacter roseus strain P4T.</title>
        <authorList>
            <person name="Tizabi D.R."/>
            <person name="Bachvaroff T."/>
            <person name="Hill R.T."/>
        </authorList>
    </citation>
    <scope>NUCLEOTIDE SEQUENCE [LARGE SCALE GENOMIC DNA]</scope>
    <source>
        <strain evidence="4 5">P4T</strain>
    </source>
</reference>
<keyword evidence="2" id="KW-1133">Transmembrane helix</keyword>
<feature type="compositionally biased region" description="Acidic residues" evidence="1">
    <location>
        <begin position="60"/>
        <end position="72"/>
    </location>
</feature>
<sequence>MAKSKANKDKEEQSGSNAPQDDEDFGLPELEYEALDDDEDEAEDESSSETPTEEPSPVFDEPETPSFQEDDSQVSSIFDVEEPSHEEISNVFGGTPPPSFKQQAYQEANDSGDSAKSFTRIIIIGAVAFVLIGFAFLYWHHKDDDKKVVAKATPKVEKAEPKPVEPKPEPVKEEPVVKKPVNTTGEVVTLTERTGRSYVIVGSFFDGDLADDYGKKLAKEGLNSTVIKPFGKSRFYRVSISDFDTYQEAADEAEKAKSTYGGEVWALRY</sequence>
<feature type="compositionally biased region" description="Basic and acidic residues" evidence="1">
    <location>
        <begin position="1"/>
        <end position="13"/>
    </location>
</feature>
<feature type="transmembrane region" description="Helical" evidence="2">
    <location>
        <begin position="121"/>
        <end position="139"/>
    </location>
</feature>
<organism evidence="4 5">
    <name type="scientific">Imperialibacter roseus</name>
    <dbReference type="NCBI Taxonomy" id="1324217"/>
    <lineage>
        <taxon>Bacteria</taxon>
        <taxon>Pseudomonadati</taxon>
        <taxon>Bacteroidota</taxon>
        <taxon>Cytophagia</taxon>
        <taxon>Cytophagales</taxon>
        <taxon>Flammeovirgaceae</taxon>
        <taxon>Imperialibacter</taxon>
    </lineage>
</organism>
<dbReference type="Proteomes" id="UP001302349">
    <property type="component" value="Chromosome"/>
</dbReference>
<feature type="compositionally biased region" description="Low complexity" evidence="1">
    <location>
        <begin position="48"/>
        <end position="57"/>
    </location>
</feature>
<name>A0ABZ0IW36_9BACT</name>